<evidence type="ECO:0000313" key="3">
    <source>
        <dbReference type="EMBL" id="UJO15202.1"/>
    </source>
</evidence>
<evidence type="ECO:0000259" key="2">
    <source>
        <dbReference type="PROSITE" id="PS00624"/>
    </source>
</evidence>
<dbReference type="GO" id="GO:0050660">
    <property type="term" value="F:flavin adenine dinucleotide binding"/>
    <property type="evidence" value="ECO:0007669"/>
    <property type="project" value="InterPro"/>
</dbReference>
<dbReference type="Gene3D" id="3.50.50.60">
    <property type="entry name" value="FAD/NAD(P)-binding domain"/>
    <property type="match status" value="1"/>
</dbReference>
<dbReference type="Proteomes" id="UP000756132">
    <property type="component" value="Chromosome 3"/>
</dbReference>
<dbReference type="PROSITE" id="PS00624">
    <property type="entry name" value="GMC_OXRED_2"/>
    <property type="match status" value="1"/>
</dbReference>
<feature type="domain" description="Glucose-methanol-choline oxidoreductase N-terminal" evidence="2">
    <location>
        <begin position="292"/>
        <end position="306"/>
    </location>
</feature>
<comment type="similarity">
    <text evidence="1">Belongs to the GMC oxidoreductase family.</text>
</comment>
<dbReference type="RefSeq" id="XP_047759568.1">
    <property type="nucleotide sequence ID" value="XM_047907763.1"/>
</dbReference>
<dbReference type="InterPro" id="IPR000172">
    <property type="entry name" value="GMC_OxRdtase_N"/>
</dbReference>
<dbReference type="Pfam" id="PF00732">
    <property type="entry name" value="GMC_oxred_N"/>
    <property type="match status" value="1"/>
</dbReference>
<dbReference type="InterPro" id="IPR036188">
    <property type="entry name" value="FAD/NAD-bd_sf"/>
</dbReference>
<organism evidence="3 4">
    <name type="scientific">Passalora fulva</name>
    <name type="common">Tomato leaf mold</name>
    <name type="synonym">Cladosporium fulvum</name>
    <dbReference type="NCBI Taxonomy" id="5499"/>
    <lineage>
        <taxon>Eukaryota</taxon>
        <taxon>Fungi</taxon>
        <taxon>Dikarya</taxon>
        <taxon>Ascomycota</taxon>
        <taxon>Pezizomycotina</taxon>
        <taxon>Dothideomycetes</taxon>
        <taxon>Dothideomycetidae</taxon>
        <taxon>Mycosphaerellales</taxon>
        <taxon>Mycosphaerellaceae</taxon>
        <taxon>Fulvia</taxon>
    </lineage>
</organism>
<sequence>MVPAMQLHSTEYTPQKWDYFVQHYADQDRQERDSKMVWNTTDGELYTGKTPPSDATPLGILYPRAGTLGGCAAHNAMITVLPFDKDWAYIQNLTGDDSRAPGNMRDYFIKLEKNEYLPSSLVGHGFDEWLHTSLTSLLLVIKDEKLLSLIISAASALGKSLLVSLLTTVTGLAHVLTDDLNFVGAWRDSTQNVYQVPIAVDNESLKRSGPRDFILDMANAVNSDGSRKYHLDVQLNTLATKIRFDTTGSTPKAVGVEYIAGQNLYAADPRFTRASGTSGYVAASKEVIVSAGAFNTPQLLKLSGVGPRDELESFGIDVVKELPGVGTNLQDRHETGVTGRNPGEFAITEDCTFGYTLPNPCLERWQSGQTKSDKGTYATNGIAVGITKKSTTAAGEDPDLFITGAPAAFKGYHPNYARIGLEDANHWTWIILKANARNTAGTIKLRSTDPRDTPEITFNYFDEGSGEWEKDLQAVYEAMEWSRQAFEDLVPLDAKFTETWPGHECYWGGFEAIHQGRGVGTSCFVSVPNWHG</sequence>
<dbReference type="SUPFAM" id="SSF51905">
    <property type="entry name" value="FAD/NAD(P)-binding domain"/>
    <property type="match status" value="1"/>
</dbReference>
<protein>
    <submittedName>
        <fullName evidence="3">GMC oxidoreductase family protein Mala s</fullName>
    </submittedName>
</protein>
<dbReference type="GO" id="GO:0016614">
    <property type="term" value="F:oxidoreductase activity, acting on CH-OH group of donors"/>
    <property type="evidence" value="ECO:0007669"/>
    <property type="project" value="InterPro"/>
</dbReference>
<dbReference type="PIRSF" id="PIRSF000137">
    <property type="entry name" value="Alcohol_oxidase"/>
    <property type="match status" value="1"/>
</dbReference>
<dbReference type="PANTHER" id="PTHR11552">
    <property type="entry name" value="GLUCOSE-METHANOL-CHOLINE GMC OXIDOREDUCTASE"/>
    <property type="match status" value="1"/>
</dbReference>
<dbReference type="SUPFAM" id="SSF54373">
    <property type="entry name" value="FAD-linked reductases, C-terminal domain"/>
    <property type="match status" value="1"/>
</dbReference>
<dbReference type="AlphaFoldDB" id="A0A9Q8LD14"/>
<evidence type="ECO:0000256" key="1">
    <source>
        <dbReference type="ARBA" id="ARBA00010790"/>
    </source>
</evidence>
<dbReference type="OrthoDB" id="269227at2759"/>
<gene>
    <name evidence="3" type="ORF">CLAFUR5_08615</name>
</gene>
<dbReference type="PANTHER" id="PTHR11552:SF213">
    <property type="entry name" value="DEHYDROGENASE, PUTATIVE-RELATED"/>
    <property type="match status" value="1"/>
</dbReference>
<reference evidence="3" key="2">
    <citation type="journal article" date="2022" name="Microb. Genom.">
        <title>A chromosome-scale genome assembly of the tomato pathogen Cladosporium fulvum reveals a compartmentalized genome architecture and the presence of a dispensable chromosome.</title>
        <authorList>
            <person name="Zaccaron A.Z."/>
            <person name="Chen L.H."/>
            <person name="Samaras A."/>
            <person name="Stergiopoulos I."/>
        </authorList>
    </citation>
    <scope>NUCLEOTIDE SEQUENCE</scope>
    <source>
        <strain evidence="3">Race5_Kim</strain>
    </source>
</reference>
<dbReference type="Gene3D" id="3.30.560.10">
    <property type="entry name" value="Glucose Oxidase, domain 3"/>
    <property type="match status" value="1"/>
</dbReference>
<dbReference type="KEGG" id="ffu:CLAFUR5_08615"/>
<dbReference type="GeneID" id="71988493"/>
<dbReference type="EMBL" id="CP090165">
    <property type="protein sequence ID" value="UJO15202.1"/>
    <property type="molecule type" value="Genomic_DNA"/>
</dbReference>
<keyword evidence="4" id="KW-1185">Reference proteome</keyword>
<accession>A0A9Q8LD14</accession>
<dbReference type="InterPro" id="IPR012132">
    <property type="entry name" value="GMC_OxRdtase"/>
</dbReference>
<reference evidence="3" key="1">
    <citation type="submission" date="2021-12" db="EMBL/GenBank/DDBJ databases">
        <authorList>
            <person name="Zaccaron A."/>
            <person name="Stergiopoulos I."/>
        </authorList>
    </citation>
    <scope>NUCLEOTIDE SEQUENCE</scope>
    <source>
        <strain evidence="3">Race5_Kim</strain>
    </source>
</reference>
<name>A0A9Q8LD14_PASFU</name>
<evidence type="ECO:0000313" key="4">
    <source>
        <dbReference type="Proteomes" id="UP000756132"/>
    </source>
</evidence>
<proteinExistence type="inferred from homology"/>